<proteinExistence type="predicted"/>
<evidence type="ECO:0000256" key="2">
    <source>
        <dbReference type="SAM" id="SignalP"/>
    </source>
</evidence>
<dbReference type="SUPFAM" id="SSF46626">
    <property type="entry name" value="Cytochrome c"/>
    <property type="match status" value="1"/>
</dbReference>
<feature type="signal peptide" evidence="2">
    <location>
        <begin position="1"/>
        <end position="20"/>
    </location>
</feature>
<dbReference type="KEGG" id="pcor:KS4_09310"/>
<keyword evidence="1" id="KW-1133">Transmembrane helix</keyword>
<dbReference type="AlphaFoldDB" id="A0A517YRN7"/>
<keyword evidence="6" id="KW-1185">Reference proteome</keyword>
<dbReference type="Proteomes" id="UP000317369">
    <property type="component" value="Chromosome"/>
</dbReference>
<dbReference type="GO" id="GO:0009055">
    <property type="term" value="F:electron transfer activity"/>
    <property type="evidence" value="ECO:0007669"/>
    <property type="project" value="InterPro"/>
</dbReference>
<protein>
    <submittedName>
        <fullName evidence="5">Planctomycete cytochrome C</fullName>
    </submittedName>
</protein>
<dbReference type="EMBL" id="CP036425">
    <property type="protein sequence ID" value="QDU32892.1"/>
    <property type="molecule type" value="Genomic_DNA"/>
</dbReference>
<dbReference type="PANTHER" id="PTHR35889">
    <property type="entry name" value="CYCLOINULO-OLIGOSACCHARIDE FRUCTANOTRANSFERASE-RELATED"/>
    <property type="match status" value="1"/>
</dbReference>
<evidence type="ECO:0000256" key="1">
    <source>
        <dbReference type="SAM" id="Phobius"/>
    </source>
</evidence>
<dbReference type="InterPro" id="IPR036909">
    <property type="entry name" value="Cyt_c-like_dom_sf"/>
</dbReference>
<feature type="transmembrane region" description="Helical" evidence="1">
    <location>
        <begin position="274"/>
        <end position="297"/>
    </location>
</feature>
<name>A0A517YRN7_9BACT</name>
<keyword evidence="1" id="KW-0812">Transmembrane</keyword>
<accession>A0A517YRN7</accession>
<dbReference type="Pfam" id="PF07635">
    <property type="entry name" value="PSCyt1"/>
    <property type="match status" value="1"/>
</dbReference>
<feature type="chain" id="PRO_5021844725" evidence="2">
    <location>
        <begin position="21"/>
        <end position="302"/>
    </location>
</feature>
<keyword evidence="2" id="KW-0732">Signal</keyword>
<keyword evidence="1" id="KW-0472">Membrane</keyword>
<evidence type="ECO:0000259" key="4">
    <source>
        <dbReference type="Pfam" id="PF09990"/>
    </source>
</evidence>
<gene>
    <name evidence="5" type="ORF">KS4_09310</name>
</gene>
<reference evidence="5 6" key="1">
    <citation type="submission" date="2019-02" db="EMBL/GenBank/DDBJ databases">
        <title>Deep-cultivation of Planctomycetes and their phenomic and genomic characterization uncovers novel biology.</title>
        <authorList>
            <person name="Wiegand S."/>
            <person name="Jogler M."/>
            <person name="Boedeker C."/>
            <person name="Pinto D."/>
            <person name="Vollmers J."/>
            <person name="Rivas-Marin E."/>
            <person name="Kohn T."/>
            <person name="Peeters S.H."/>
            <person name="Heuer A."/>
            <person name="Rast P."/>
            <person name="Oberbeckmann S."/>
            <person name="Bunk B."/>
            <person name="Jeske O."/>
            <person name="Meyerdierks A."/>
            <person name="Storesund J.E."/>
            <person name="Kallscheuer N."/>
            <person name="Luecker S."/>
            <person name="Lage O.M."/>
            <person name="Pohl T."/>
            <person name="Merkel B.J."/>
            <person name="Hornburger P."/>
            <person name="Mueller R.-W."/>
            <person name="Bruemmer F."/>
            <person name="Labrenz M."/>
            <person name="Spormann A.M."/>
            <person name="Op den Camp H."/>
            <person name="Overmann J."/>
            <person name="Amann R."/>
            <person name="Jetten M.S.M."/>
            <person name="Mascher T."/>
            <person name="Medema M.H."/>
            <person name="Devos D.P."/>
            <person name="Kaster A.-K."/>
            <person name="Ovreas L."/>
            <person name="Rohde M."/>
            <person name="Galperin M.Y."/>
            <person name="Jogler C."/>
        </authorList>
    </citation>
    <scope>NUCLEOTIDE SEQUENCE [LARGE SCALE GENOMIC DNA]</scope>
    <source>
        <strain evidence="5 6">KS4</strain>
    </source>
</reference>
<dbReference type="RefSeq" id="WP_200761568.1">
    <property type="nucleotide sequence ID" value="NZ_CP036425.1"/>
</dbReference>
<dbReference type="PANTHER" id="PTHR35889:SF3">
    <property type="entry name" value="F-BOX DOMAIN-CONTAINING PROTEIN"/>
    <property type="match status" value="1"/>
</dbReference>
<feature type="domain" description="DUF2231" evidence="4">
    <location>
        <begin position="167"/>
        <end position="295"/>
    </location>
</feature>
<organism evidence="5 6">
    <name type="scientific">Poriferisphaera corsica</name>
    <dbReference type="NCBI Taxonomy" id="2528020"/>
    <lineage>
        <taxon>Bacteria</taxon>
        <taxon>Pseudomonadati</taxon>
        <taxon>Planctomycetota</taxon>
        <taxon>Phycisphaerae</taxon>
        <taxon>Phycisphaerales</taxon>
        <taxon>Phycisphaeraceae</taxon>
        <taxon>Poriferisphaera</taxon>
    </lineage>
</organism>
<evidence type="ECO:0000313" key="5">
    <source>
        <dbReference type="EMBL" id="QDU32892.1"/>
    </source>
</evidence>
<feature type="transmembrane region" description="Helical" evidence="1">
    <location>
        <begin position="203"/>
        <end position="228"/>
    </location>
</feature>
<dbReference type="Pfam" id="PF09990">
    <property type="entry name" value="DUF2231"/>
    <property type="match status" value="1"/>
</dbReference>
<feature type="domain" description="Cytochrome C Planctomycete-type" evidence="3">
    <location>
        <begin position="51"/>
        <end position="105"/>
    </location>
</feature>
<sequence length="302" mass="33911" precursor="true">MKYLFPPLLMLLMTAALLYAQTSPTSNTNDTEHKRSLILSEQVHIIFLNHCAQCHGPDLDDPEGGFDFILNLKQLAADPNYIVPTKPDQSYIWEVIESDEMPPPDSDIPPLSEKQKETVKWWIESGAATRDQSTVIIHDIPLTERTVTIDQPRISASRKIIQFLGQFHPASSHFPISLLLVAALSEFLLITTQQHSLKSITRFTLWLGAFAALLATALGLFDAAYLILAPHKQWILNTHRFLGIATTILAFLALISLEYHSVKPESRSRLPLRIILFIIAPLICCVGFFGSALVFGIDHYTW</sequence>
<evidence type="ECO:0000313" key="6">
    <source>
        <dbReference type="Proteomes" id="UP000317369"/>
    </source>
</evidence>
<evidence type="ECO:0000259" key="3">
    <source>
        <dbReference type="Pfam" id="PF07635"/>
    </source>
</evidence>
<feature type="transmembrane region" description="Helical" evidence="1">
    <location>
        <begin position="240"/>
        <end position="262"/>
    </location>
</feature>
<feature type="transmembrane region" description="Helical" evidence="1">
    <location>
        <begin position="174"/>
        <end position="191"/>
    </location>
</feature>
<dbReference type="InterPro" id="IPR011429">
    <property type="entry name" value="Cyt_c_Planctomycete-type"/>
</dbReference>
<dbReference type="GO" id="GO:0020037">
    <property type="term" value="F:heme binding"/>
    <property type="evidence" value="ECO:0007669"/>
    <property type="project" value="InterPro"/>
</dbReference>
<dbReference type="InterPro" id="IPR019251">
    <property type="entry name" value="DUF2231_TM"/>
</dbReference>